<protein>
    <submittedName>
        <fullName evidence="2">Uncharacterized protein</fullName>
    </submittedName>
</protein>
<evidence type="ECO:0000313" key="2">
    <source>
        <dbReference type="EMBL" id="KAK3772751.1"/>
    </source>
</evidence>
<name>A0AAE0ZPS1_9GAST</name>
<evidence type="ECO:0000256" key="1">
    <source>
        <dbReference type="SAM" id="MobiDB-lite"/>
    </source>
</evidence>
<feature type="region of interest" description="Disordered" evidence="1">
    <location>
        <begin position="106"/>
        <end position="125"/>
    </location>
</feature>
<gene>
    <name evidence="2" type="ORF">RRG08_013444</name>
</gene>
<reference evidence="2" key="1">
    <citation type="journal article" date="2023" name="G3 (Bethesda)">
        <title>A reference genome for the long-term kleptoplast-retaining sea slug Elysia crispata morphotype clarki.</title>
        <authorList>
            <person name="Eastman K.E."/>
            <person name="Pendleton A.L."/>
            <person name="Shaikh M.A."/>
            <person name="Suttiyut T."/>
            <person name="Ogas R."/>
            <person name="Tomko P."/>
            <person name="Gavelis G."/>
            <person name="Widhalm J.R."/>
            <person name="Wisecaver J.H."/>
        </authorList>
    </citation>
    <scope>NUCLEOTIDE SEQUENCE</scope>
    <source>
        <strain evidence="2">ECLA1</strain>
    </source>
</reference>
<evidence type="ECO:0000313" key="3">
    <source>
        <dbReference type="Proteomes" id="UP001283361"/>
    </source>
</evidence>
<accession>A0AAE0ZPS1</accession>
<dbReference type="AlphaFoldDB" id="A0AAE0ZPS1"/>
<dbReference type="Proteomes" id="UP001283361">
    <property type="component" value="Unassembled WGS sequence"/>
</dbReference>
<sequence length="125" mass="14127">MICMLAKTEKFFVSEIENLSGLQNKGKININADHHPLVNIRLTPMASRVRKLSGAVNSQHINTDIKAVAVSWLSSDVFNRWAINKTRRKTTCSNTLYDRARRLSKGISTHHHHGKHTPAHSGDYK</sequence>
<comment type="caution">
    <text evidence="2">The sequence shown here is derived from an EMBL/GenBank/DDBJ whole genome shotgun (WGS) entry which is preliminary data.</text>
</comment>
<feature type="compositionally biased region" description="Basic residues" evidence="1">
    <location>
        <begin position="106"/>
        <end position="118"/>
    </location>
</feature>
<keyword evidence="3" id="KW-1185">Reference proteome</keyword>
<organism evidence="2 3">
    <name type="scientific">Elysia crispata</name>
    <name type="common">lettuce slug</name>
    <dbReference type="NCBI Taxonomy" id="231223"/>
    <lineage>
        <taxon>Eukaryota</taxon>
        <taxon>Metazoa</taxon>
        <taxon>Spiralia</taxon>
        <taxon>Lophotrochozoa</taxon>
        <taxon>Mollusca</taxon>
        <taxon>Gastropoda</taxon>
        <taxon>Heterobranchia</taxon>
        <taxon>Euthyneura</taxon>
        <taxon>Panpulmonata</taxon>
        <taxon>Sacoglossa</taxon>
        <taxon>Placobranchoidea</taxon>
        <taxon>Plakobranchidae</taxon>
        <taxon>Elysia</taxon>
    </lineage>
</organism>
<dbReference type="EMBL" id="JAWDGP010003607">
    <property type="protein sequence ID" value="KAK3772751.1"/>
    <property type="molecule type" value="Genomic_DNA"/>
</dbReference>
<proteinExistence type="predicted"/>